<reference evidence="3" key="4">
    <citation type="journal article" date="2015" name="G3 (Bethesda)">
        <title>Genome sequences of three phytopathogenic species of the Magnaporthaceae family of fungi.</title>
        <authorList>
            <person name="Okagaki L.H."/>
            <person name="Nunes C.C."/>
            <person name="Sailsbery J."/>
            <person name="Clay B."/>
            <person name="Brown D."/>
            <person name="John T."/>
            <person name="Oh Y."/>
            <person name="Young N."/>
            <person name="Fitzgerald M."/>
            <person name="Haas B.J."/>
            <person name="Zeng Q."/>
            <person name="Young S."/>
            <person name="Adiconis X."/>
            <person name="Fan L."/>
            <person name="Levin J.Z."/>
            <person name="Mitchell T.K."/>
            <person name="Okubara P.A."/>
            <person name="Farman M.L."/>
            <person name="Kohn L.M."/>
            <person name="Birren B."/>
            <person name="Ma L.-J."/>
            <person name="Dean R.A."/>
        </authorList>
    </citation>
    <scope>NUCLEOTIDE SEQUENCE</scope>
    <source>
        <strain evidence="3">ATCC 64411 / 73-15</strain>
    </source>
</reference>
<feature type="region of interest" description="Disordered" evidence="1">
    <location>
        <begin position="68"/>
        <end position="92"/>
    </location>
</feature>
<gene>
    <name evidence="2" type="ORF">MAPG_10362</name>
</gene>
<dbReference type="EnsemblFungi" id="MAPG_10362T0">
    <property type="protein sequence ID" value="MAPG_10362T0"/>
    <property type="gene ID" value="MAPG_10362"/>
</dbReference>
<evidence type="ECO:0000256" key="1">
    <source>
        <dbReference type="SAM" id="MobiDB-lite"/>
    </source>
</evidence>
<feature type="compositionally biased region" description="Polar residues" evidence="1">
    <location>
        <begin position="23"/>
        <end position="34"/>
    </location>
</feature>
<dbReference type="VEuPathDB" id="FungiDB:MAPG_10362"/>
<reference evidence="2" key="3">
    <citation type="submission" date="2011-03" db="EMBL/GenBank/DDBJ databases">
        <title>Annotation of Magnaporthe poae ATCC 64411.</title>
        <authorList>
            <person name="Ma L.-J."/>
            <person name="Dead R."/>
            <person name="Young S.K."/>
            <person name="Zeng Q."/>
            <person name="Gargeya S."/>
            <person name="Fitzgerald M."/>
            <person name="Haas B."/>
            <person name="Abouelleil A."/>
            <person name="Alvarado L."/>
            <person name="Arachchi H.M."/>
            <person name="Berlin A."/>
            <person name="Brown A."/>
            <person name="Chapman S.B."/>
            <person name="Chen Z."/>
            <person name="Dunbar C."/>
            <person name="Freedman E."/>
            <person name="Gearin G."/>
            <person name="Gellesch M."/>
            <person name="Goldberg J."/>
            <person name="Griggs A."/>
            <person name="Gujja S."/>
            <person name="Heiman D."/>
            <person name="Howarth C."/>
            <person name="Larson L."/>
            <person name="Lui A."/>
            <person name="MacDonald P.J.P."/>
            <person name="Mehta T."/>
            <person name="Montmayeur A."/>
            <person name="Murphy C."/>
            <person name="Neiman D."/>
            <person name="Pearson M."/>
            <person name="Priest M."/>
            <person name="Roberts A."/>
            <person name="Saif S."/>
            <person name="Shea T."/>
            <person name="Shenoy N."/>
            <person name="Sisk P."/>
            <person name="Stolte C."/>
            <person name="Sykes S."/>
            <person name="Yandava C."/>
            <person name="Wortman J."/>
            <person name="Nusbaum C."/>
            <person name="Birren B."/>
        </authorList>
    </citation>
    <scope>NUCLEOTIDE SEQUENCE</scope>
    <source>
        <strain evidence="2">ATCC 64411</strain>
    </source>
</reference>
<feature type="compositionally biased region" description="Polar residues" evidence="1">
    <location>
        <begin position="68"/>
        <end position="85"/>
    </location>
</feature>
<keyword evidence="4" id="KW-1185">Reference proteome</keyword>
<dbReference type="EMBL" id="GL876975">
    <property type="protein sequence ID" value="KLU90509.1"/>
    <property type="molecule type" value="Genomic_DNA"/>
</dbReference>
<proteinExistence type="predicted"/>
<sequence length="106" mass="10933">MTPTSMVPRLSPLTPFCSDIKLSRTNSGSTTDAGGSQPPPRTVASASYCSPSAPRQSHERLVVSCLPSSARSPPLFPNSSTSGTNGVVGKPGYLTSRAQGIYALPP</sequence>
<accession>A0A0C4ECE1</accession>
<reference evidence="3" key="5">
    <citation type="submission" date="2015-06" db="UniProtKB">
        <authorList>
            <consortium name="EnsemblFungi"/>
        </authorList>
    </citation>
    <scope>IDENTIFICATION</scope>
    <source>
        <strain evidence="3">ATCC 64411</strain>
    </source>
</reference>
<feature type="region of interest" description="Disordered" evidence="1">
    <location>
        <begin position="1"/>
        <end position="55"/>
    </location>
</feature>
<evidence type="ECO:0000313" key="2">
    <source>
        <dbReference type="EMBL" id="KLU90509.1"/>
    </source>
</evidence>
<reference evidence="2" key="1">
    <citation type="submission" date="2010-05" db="EMBL/GenBank/DDBJ databases">
        <title>The Genome Sequence of Magnaporthe poae strain ATCC 64411.</title>
        <authorList>
            <consortium name="The Broad Institute Genome Sequencing Platform"/>
            <consortium name="Broad Institute Genome Sequencing Center for Infectious Disease"/>
            <person name="Ma L.-J."/>
            <person name="Dead R."/>
            <person name="Young S."/>
            <person name="Zeng Q."/>
            <person name="Koehrsen M."/>
            <person name="Alvarado L."/>
            <person name="Berlin A."/>
            <person name="Chapman S.B."/>
            <person name="Chen Z."/>
            <person name="Freedman E."/>
            <person name="Gellesch M."/>
            <person name="Goldberg J."/>
            <person name="Griggs A."/>
            <person name="Gujja S."/>
            <person name="Heilman E.R."/>
            <person name="Heiman D."/>
            <person name="Hepburn T."/>
            <person name="Howarth C."/>
            <person name="Jen D."/>
            <person name="Larson L."/>
            <person name="Mehta T."/>
            <person name="Neiman D."/>
            <person name="Pearson M."/>
            <person name="Roberts A."/>
            <person name="Saif S."/>
            <person name="Shea T."/>
            <person name="Shenoy N."/>
            <person name="Sisk P."/>
            <person name="Stolte C."/>
            <person name="Sykes S."/>
            <person name="Walk T."/>
            <person name="White J."/>
            <person name="Yandava C."/>
            <person name="Haas B."/>
            <person name="Nusbaum C."/>
            <person name="Birren B."/>
        </authorList>
    </citation>
    <scope>NUCLEOTIDE SEQUENCE</scope>
    <source>
        <strain evidence="2">ATCC 64411</strain>
    </source>
</reference>
<protein>
    <submittedName>
        <fullName evidence="2 3">Uncharacterized protein</fullName>
    </submittedName>
</protein>
<name>A0A0C4ECE1_MAGP6</name>
<reference evidence="4" key="2">
    <citation type="submission" date="2010-05" db="EMBL/GenBank/DDBJ databases">
        <title>The genome sequence of Magnaporthe poae strain ATCC 64411.</title>
        <authorList>
            <person name="Ma L.-J."/>
            <person name="Dead R."/>
            <person name="Young S."/>
            <person name="Zeng Q."/>
            <person name="Koehrsen M."/>
            <person name="Alvarado L."/>
            <person name="Berlin A."/>
            <person name="Chapman S.B."/>
            <person name="Chen Z."/>
            <person name="Freedman E."/>
            <person name="Gellesch M."/>
            <person name="Goldberg J."/>
            <person name="Griggs A."/>
            <person name="Gujja S."/>
            <person name="Heilman E.R."/>
            <person name="Heiman D."/>
            <person name="Hepburn T."/>
            <person name="Howarth C."/>
            <person name="Jen D."/>
            <person name="Larson L."/>
            <person name="Mehta T."/>
            <person name="Neiman D."/>
            <person name="Pearson M."/>
            <person name="Roberts A."/>
            <person name="Saif S."/>
            <person name="Shea T."/>
            <person name="Shenoy N."/>
            <person name="Sisk P."/>
            <person name="Stolte C."/>
            <person name="Sykes S."/>
            <person name="Walk T."/>
            <person name="White J."/>
            <person name="Yandava C."/>
            <person name="Haas B."/>
            <person name="Nusbaum C."/>
            <person name="Birren B."/>
        </authorList>
    </citation>
    <scope>NUCLEOTIDE SEQUENCE [LARGE SCALE GENOMIC DNA]</scope>
    <source>
        <strain evidence="4">ATCC 64411 / 73-15</strain>
    </source>
</reference>
<feature type="compositionally biased region" description="Polar residues" evidence="1">
    <location>
        <begin position="44"/>
        <end position="55"/>
    </location>
</feature>
<dbReference type="EMBL" id="ADBL01002320">
    <property type="status" value="NOT_ANNOTATED_CDS"/>
    <property type="molecule type" value="Genomic_DNA"/>
</dbReference>
<dbReference type="Proteomes" id="UP000011715">
    <property type="component" value="Unassembled WGS sequence"/>
</dbReference>
<dbReference type="AlphaFoldDB" id="A0A0C4ECE1"/>
<organism evidence="3 4">
    <name type="scientific">Magnaporthiopsis poae (strain ATCC 64411 / 73-15)</name>
    <name type="common">Kentucky bluegrass fungus</name>
    <name type="synonym">Magnaporthe poae</name>
    <dbReference type="NCBI Taxonomy" id="644358"/>
    <lineage>
        <taxon>Eukaryota</taxon>
        <taxon>Fungi</taxon>
        <taxon>Dikarya</taxon>
        <taxon>Ascomycota</taxon>
        <taxon>Pezizomycotina</taxon>
        <taxon>Sordariomycetes</taxon>
        <taxon>Sordariomycetidae</taxon>
        <taxon>Magnaporthales</taxon>
        <taxon>Magnaporthaceae</taxon>
        <taxon>Magnaporthiopsis</taxon>
    </lineage>
</organism>
<evidence type="ECO:0000313" key="3">
    <source>
        <dbReference type="EnsemblFungi" id="MAPG_10362T0"/>
    </source>
</evidence>
<evidence type="ECO:0000313" key="4">
    <source>
        <dbReference type="Proteomes" id="UP000011715"/>
    </source>
</evidence>